<gene>
    <name evidence="4" type="ORF">BOW51_00380</name>
</gene>
<dbReference type="RefSeq" id="WP_078485551.1">
    <property type="nucleotide sequence ID" value="NZ_MPRJ01000001.1"/>
</dbReference>
<dbReference type="InterPro" id="IPR036152">
    <property type="entry name" value="Asp/glu_Ase-like_sf"/>
</dbReference>
<comment type="caution">
    <text evidence="4">The sequence shown here is derived from an EMBL/GenBank/DDBJ whole genome shotgun (WGS) entry which is preliminary data.</text>
</comment>
<accession>A0A1T2KYF2</accession>
<reference evidence="4 5" key="1">
    <citation type="submission" date="2016-11" db="EMBL/GenBank/DDBJ databases">
        <title>Mixed transmission modes and dynamic genome evolution in an obligate animal-bacterial symbiosis.</title>
        <authorList>
            <person name="Russell S.L."/>
            <person name="Corbett-Detig R.B."/>
            <person name="Cavanaugh C.M."/>
        </authorList>
    </citation>
    <scope>NUCLEOTIDE SEQUENCE [LARGE SCALE GENOMIC DNA]</scope>
    <source>
        <strain evidence="4">Se-Cadez</strain>
    </source>
</reference>
<dbReference type="InterPro" id="IPR006034">
    <property type="entry name" value="Asparaginase/glutaminase-like"/>
</dbReference>
<dbReference type="PIRSF" id="PIRSF001220">
    <property type="entry name" value="L-ASNase_gatD"/>
    <property type="match status" value="1"/>
</dbReference>
<dbReference type="InterPro" id="IPR037152">
    <property type="entry name" value="L-asparaginase_N_sf"/>
</dbReference>
<feature type="active site" description="O-isoaspartyl threonine intermediate" evidence="1">
    <location>
        <position position="11"/>
    </location>
</feature>
<dbReference type="EMBL" id="MPRJ01000001">
    <property type="protein sequence ID" value="OOZ37898.1"/>
    <property type="molecule type" value="Genomic_DNA"/>
</dbReference>
<name>A0A1T2KYF2_9GAMM</name>
<dbReference type="AlphaFoldDB" id="A0A1T2KYF2"/>
<organism evidence="4 5">
    <name type="scientific">Solemya velesiana gill symbiont</name>
    <dbReference type="NCBI Taxonomy" id="1918948"/>
    <lineage>
        <taxon>Bacteria</taxon>
        <taxon>Pseudomonadati</taxon>
        <taxon>Pseudomonadota</taxon>
        <taxon>Gammaproteobacteria</taxon>
        <taxon>sulfur-oxidizing symbionts</taxon>
    </lineage>
</organism>
<feature type="binding site" evidence="2">
    <location>
        <begin position="82"/>
        <end position="83"/>
    </location>
    <ligand>
        <name>substrate</name>
    </ligand>
</feature>
<feature type="domain" description="L-asparaginase N-terminal" evidence="3">
    <location>
        <begin position="3"/>
        <end position="155"/>
    </location>
</feature>
<dbReference type="PROSITE" id="PS51732">
    <property type="entry name" value="ASN_GLN_ASE_3"/>
    <property type="match status" value="1"/>
</dbReference>
<dbReference type="OrthoDB" id="9788068at2"/>
<proteinExistence type="predicted"/>
<evidence type="ECO:0000256" key="2">
    <source>
        <dbReference type="PIRSR" id="PIRSR001220-2"/>
    </source>
</evidence>
<dbReference type="SUPFAM" id="SSF53774">
    <property type="entry name" value="Glutaminase/Asparaginase"/>
    <property type="match status" value="1"/>
</dbReference>
<feature type="binding site" evidence="2">
    <location>
        <position position="53"/>
    </location>
    <ligand>
        <name>substrate</name>
    </ligand>
</feature>
<evidence type="ECO:0000259" key="3">
    <source>
        <dbReference type="Pfam" id="PF00710"/>
    </source>
</evidence>
<dbReference type="PRINTS" id="PR00139">
    <property type="entry name" value="ASNGLNASE"/>
</dbReference>
<keyword evidence="5" id="KW-1185">Reference proteome</keyword>
<dbReference type="Pfam" id="PF00710">
    <property type="entry name" value="Asparaginase"/>
    <property type="match status" value="1"/>
</dbReference>
<evidence type="ECO:0000256" key="1">
    <source>
        <dbReference type="PIRSR" id="PIRSR001220-1"/>
    </source>
</evidence>
<dbReference type="InterPro" id="IPR027474">
    <property type="entry name" value="L-asparaginase_N"/>
</dbReference>
<dbReference type="Proteomes" id="UP000190896">
    <property type="component" value="Unassembled WGS sequence"/>
</dbReference>
<evidence type="ECO:0000313" key="4">
    <source>
        <dbReference type="EMBL" id="OOZ37898.1"/>
    </source>
</evidence>
<sequence length="162" mass="17833">MFIKILTTGGTIDKIYFDAKSEFQVGDPQITELLHEANVSFNFEVDSIMRKDSLEITDNDRRLIHDRAAGEPAERILITHGTDSMVETGRALMDIPGKTVVLTGAIQPARLRVNDAIFNIGFAVSAVQQLPPGIYIAMNGRVFDPSGSRKNVAENRFENLAG</sequence>
<evidence type="ECO:0000313" key="5">
    <source>
        <dbReference type="Proteomes" id="UP000190896"/>
    </source>
</evidence>
<dbReference type="Gene3D" id="3.40.50.1170">
    <property type="entry name" value="L-asparaginase, N-terminal domain"/>
    <property type="match status" value="1"/>
</dbReference>
<dbReference type="GO" id="GO:0004067">
    <property type="term" value="F:asparaginase activity"/>
    <property type="evidence" value="ECO:0007669"/>
    <property type="project" value="UniProtKB-UniRule"/>
</dbReference>
<protein>
    <submittedName>
        <fullName evidence="4">Asparaginase</fullName>
    </submittedName>
</protein>
<dbReference type="PIRSF" id="PIRSF500176">
    <property type="entry name" value="L_ASNase"/>
    <property type="match status" value="1"/>
</dbReference>